<proteinExistence type="predicted"/>
<sequence length="74" mass="8397">MLMLRNRGIYFQKQLQLILVLLISLVLMCCNVDNTNSTDCCKFHDGVAMCYRPTGASHGHIMCKDGYVCAEECY</sequence>
<gene>
    <name evidence="1" type="ORF">MM415B01433_0026</name>
</gene>
<organism evidence="1">
    <name type="scientific">viral metagenome</name>
    <dbReference type="NCBI Taxonomy" id="1070528"/>
    <lineage>
        <taxon>unclassified sequences</taxon>
        <taxon>metagenomes</taxon>
        <taxon>organismal metagenomes</taxon>
    </lineage>
</organism>
<reference evidence="1" key="1">
    <citation type="submission" date="2020-03" db="EMBL/GenBank/DDBJ databases">
        <title>The deep terrestrial virosphere.</title>
        <authorList>
            <person name="Holmfeldt K."/>
            <person name="Nilsson E."/>
            <person name="Simone D."/>
            <person name="Lopez-Fernandez M."/>
            <person name="Wu X."/>
            <person name="de Brujin I."/>
            <person name="Lundin D."/>
            <person name="Andersson A."/>
            <person name="Bertilsson S."/>
            <person name="Dopson M."/>
        </authorList>
    </citation>
    <scope>NUCLEOTIDE SEQUENCE</scope>
    <source>
        <strain evidence="1">MM415B01433</strain>
    </source>
</reference>
<evidence type="ECO:0000313" key="1">
    <source>
        <dbReference type="EMBL" id="QJA58635.1"/>
    </source>
</evidence>
<accession>A0A6M3IMX0</accession>
<dbReference type="EMBL" id="MT141332">
    <property type="protein sequence ID" value="QJA58635.1"/>
    <property type="molecule type" value="Genomic_DNA"/>
</dbReference>
<name>A0A6M3IMX0_9ZZZZ</name>
<protein>
    <submittedName>
        <fullName evidence="1">Uncharacterized protein</fullName>
    </submittedName>
</protein>
<dbReference type="AlphaFoldDB" id="A0A6M3IMX0"/>